<keyword evidence="1" id="KW-0863">Zinc-finger</keyword>
<keyword evidence="5" id="KW-1185">Reference proteome</keyword>
<evidence type="ECO:0000259" key="3">
    <source>
        <dbReference type="PROSITE" id="PS50158"/>
    </source>
</evidence>
<evidence type="ECO:0000313" key="5">
    <source>
        <dbReference type="Proteomes" id="UP001153737"/>
    </source>
</evidence>
<keyword evidence="1" id="KW-0479">Metal-binding</keyword>
<reference evidence="4" key="2">
    <citation type="submission" date="2022-10" db="EMBL/GenBank/DDBJ databases">
        <authorList>
            <consortium name="ENA_rothamsted_submissions"/>
            <consortium name="culmorum"/>
            <person name="King R."/>
        </authorList>
    </citation>
    <scope>NUCLEOTIDE SEQUENCE</scope>
</reference>
<dbReference type="PROSITE" id="PS50158">
    <property type="entry name" value="ZF_CCHC"/>
    <property type="match status" value="1"/>
</dbReference>
<feature type="compositionally biased region" description="Acidic residues" evidence="2">
    <location>
        <begin position="265"/>
        <end position="276"/>
    </location>
</feature>
<organism evidence="4 5">
    <name type="scientific">Phaedon cochleariae</name>
    <name type="common">Mustard beetle</name>
    <dbReference type="NCBI Taxonomy" id="80249"/>
    <lineage>
        <taxon>Eukaryota</taxon>
        <taxon>Metazoa</taxon>
        <taxon>Ecdysozoa</taxon>
        <taxon>Arthropoda</taxon>
        <taxon>Hexapoda</taxon>
        <taxon>Insecta</taxon>
        <taxon>Pterygota</taxon>
        <taxon>Neoptera</taxon>
        <taxon>Endopterygota</taxon>
        <taxon>Coleoptera</taxon>
        <taxon>Polyphaga</taxon>
        <taxon>Cucujiformia</taxon>
        <taxon>Chrysomeloidea</taxon>
        <taxon>Chrysomelidae</taxon>
        <taxon>Chrysomelinae</taxon>
        <taxon>Chrysomelini</taxon>
        <taxon>Phaedon</taxon>
    </lineage>
</organism>
<proteinExistence type="predicted"/>
<dbReference type="GO" id="GO:0003676">
    <property type="term" value="F:nucleic acid binding"/>
    <property type="evidence" value="ECO:0007669"/>
    <property type="project" value="InterPro"/>
</dbReference>
<dbReference type="EMBL" id="OU896719">
    <property type="protein sequence ID" value="CAG9815998.1"/>
    <property type="molecule type" value="Genomic_DNA"/>
</dbReference>
<feature type="compositionally biased region" description="Polar residues" evidence="2">
    <location>
        <begin position="234"/>
        <end position="252"/>
    </location>
</feature>
<name>A0A9N9X3M1_PHACE</name>
<reference evidence="4" key="1">
    <citation type="submission" date="2022-01" db="EMBL/GenBank/DDBJ databases">
        <authorList>
            <person name="King R."/>
        </authorList>
    </citation>
    <scope>NUCLEOTIDE SEQUENCE</scope>
</reference>
<dbReference type="GO" id="GO:0008270">
    <property type="term" value="F:zinc ion binding"/>
    <property type="evidence" value="ECO:0007669"/>
    <property type="project" value="UniProtKB-KW"/>
</dbReference>
<dbReference type="SUPFAM" id="SSF57756">
    <property type="entry name" value="Retrovirus zinc finger-like domains"/>
    <property type="match status" value="1"/>
</dbReference>
<dbReference type="SMART" id="SM00343">
    <property type="entry name" value="ZnF_C2HC"/>
    <property type="match status" value="1"/>
</dbReference>
<keyword evidence="1" id="KW-0862">Zinc</keyword>
<evidence type="ECO:0000256" key="1">
    <source>
        <dbReference type="PROSITE-ProRule" id="PRU00047"/>
    </source>
</evidence>
<feature type="region of interest" description="Disordered" evidence="2">
    <location>
        <begin position="1"/>
        <end position="31"/>
    </location>
</feature>
<dbReference type="InterPro" id="IPR036875">
    <property type="entry name" value="Znf_CCHC_sf"/>
</dbReference>
<gene>
    <name evidence="4" type="ORF">PHAECO_LOCUS3577</name>
</gene>
<evidence type="ECO:0000256" key="2">
    <source>
        <dbReference type="SAM" id="MobiDB-lite"/>
    </source>
</evidence>
<feature type="domain" description="CCHC-type" evidence="3">
    <location>
        <begin position="202"/>
        <end position="216"/>
    </location>
</feature>
<dbReference type="OrthoDB" id="6780450at2759"/>
<accession>A0A9N9X3M1</accession>
<evidence type="ECO:0000313" key="4">
    <source>
        <dbReference type="EMBL" id="CAG9815998.1"/>
    </source>
</evidence>
<protein>
    <recommendedName>
        <fullName evidence="3">CCHC-type domain-containing protein</fullName>
    </recommendedName>
</protein>
<dbReference type="Proteomes" id="UP001153737">
    <property type="component" value="Chromosome 13"/>
</dbReference>
<sequence length="357" mass="40053">MSSLNSTPGTSDYRGSQNENPTNRSYSAALTQQHCPTKEQAIIFNAIDGIRLQDYLIKVGSIINPKNILFASRLSNKRICMYLSSKETVDKFMNENGMIEINGESLRARRLITPAERLVLSNVSPTIPHDLLNHELQKIGLSPVSPISFLRISASISEYSHILSFRRQVYISSPDVTIPESIMITFDDTSYRIFLSQDGLTCFSCKKAGHISSQCKTSSNETTVVSNTEDISGDPQQPSDPQVLPTLNTVTSKRPVEDILTPTEEITETDKEETTDDPFIKPSKTSRAKKPKPNQQIEDSFKPTENFIKTHSPAFVLNYTQIKDLFDNAWGSTDPKYIHTSLREISNQDVLNLRKNC</sequence>
<dbReference type="InterPro" id="IPR001878">
    <property type="entry name" value="Znf_CCHC"/>
</dbReference>
<feature type="region of interest" description="Disordered" evidence="2">
    <location>
        <begin position="226"/>
        <end position="298"/>
    </location>
</feature>
<dbReference type="AlphaFoldDB" id="A0A9N9X3M1"/>